<reference evidence="2 3" key="1">
    <citation type="journal article" date="2013" name="Int. J. Syst. Evol. Microbiol.">
        <title>Marinoscillum luteum sp. nov., isolated from marine sediment.</title>
        <authorList>
            <person name="Cha I.T."/>
            <person name="Park S.J."/>
            <person name="Kim S.J."/>
            <person name="Kim J.G."/>
            <person name="Jung M.Y."/>
            <person name="Shin K.S."/>
            <person name="Kwon K.K."/>
            <person name="Yang S.H."/>
            <person name="Seo Y.S."/>
            <person name="Rhee S.K."/>
        </authorList>
    </citation>
    <scope>NUCLEOTIDE SEQUENCE [LARGE SCALE GENOMIC DNA]</scope>
    <source>
        <strain evidence="2 3">KCTC 23939</strain>
    </source>
</reference>
<organism evidence="2 3">
    <name type="scientific">Marinoscillum luteum</name>
    <dbReference type="NCBI Taxonomy" id="861051"/>
    <lineage>
        <taxon>Bacteria</taxon>
        <taxon>Pseudomonadati</taxon>
        <taxon>Bacteroidota</taxon>
        <taxon>Cytophagia</taxon>
        <taxon>Cytophagales</taxon>
        <taxon>Reichenbachiellaceae</taxon>
        <taxon>Marinoscillum</taxon>
    </lineage>
</organism>
<keyword evidence="1" id="KW-0472">Membrane</keyword>
<proteinExistence type="predicted"/>
<accession>A0ABW7N4N4</accession>
<comment type="caution">
    <text evidence="2">The sequence shown here is derived from an EMBL/GenBank/DDBJ whole genome shotgun (WGS) entry which is preliminary data.</text>
</comment>
<name>A0ABW7N4N4_9BACT</name>
<evidence type="ECO:0000313" key="2">
    <source>
        <dbReference type="EMBL" id="MFH6982401.1"/>
    </source>
</evidence>
<feature type="transmembrane region" description="Helical" evidence="1">
    <location>
        <begin position="7"/>
        <end position="25"/>
    </location>
</feature>
<evidence type="ECO:0000313" key="3">
    <source>
        <dbReference type="Proteomes" id="UP001610063"/>
    </source>
</evidence>
<evidence type="ECO:0008006" key="4">
    <source>
        <dbReference type="Google" id="ProtNLM"/>
    </source>
</evidence>
<evidence type="ECO:0000256" key="1">
    <source>
        <dbReference type="SAM" id="Phobius"/>
    </source>
</evidence>
<sequence length="139" mass="16125">MNKSRPIVIVFFVIVFGLPIAWYFFLQAFGENRFDLPVLGEWNTTCINDSSFVVLDANVAMDFVNERNRIIAKMKDLQKMNYHEYPLDSCGLPGSIYLVDNGRMIRGEFELNREEVDRLLAEIDIYLLNLDNGTDYSNQ</sequence>
<protein>
    <recommendedName>
        <fullName evidence="4">DUF4174 domain-containing protein</fullName>
    </recommendedName>
</protein>
<keyword evidence="3" id="KW-1185">Reference proteome</keyword>
<gene>
    <name evidence="2" type="ORF">ACHKAR_03075</name>
</gene>
<keyword evidence="1" id="KW-0812">Transmembrane</keyword>
<dbReference type="EMBL" id="JBIPKE010000011">
    <property type="protein sequence ID" value="MFH6982401.1"/>
    <property type="molecule type" value="Genomic_DNA"/>
</dbReference>
<keyword evidence="1" id="KW-1133">Transmembrane helix</keyword>
<dbReference type="Proteomes" id="UP001610063">
    <property type="component" value="Unassembled WGS sequence"/>
</dbReference>